<dbReference type="EMBL" id="NGFN01000662">
    <property type="protein sequence ID" value="OUC80774.1"/>
    <property type="molecule type" value="Genomic_DNA"/>
</dbReference>
<feature type="compositionally biased region" description="Basic and acidic residues" evidence="1">
    <location>
        <begin position="1"/>
        <end position="12"/>
    </location>
</feature>
<evidence type="ECO:0000256" key="1">
    <source>
        <dbReference type="SAM" id="MobiDB-lite"/>
    </source>
</evidence>
<comment type="caution">
    <text evidence="4">The sequence shown here is derived from an EMBL/GenBank/DDBJ whole genome shotgun (WGS) entry which is preliminary data.</text>
</comment>
<feature type="compositionally biased region" description="Basic residues" evidence="1">
    <location>
        <begin position="14"/>
        <end position="32"/>
    </location>
</feature>
<name>A0A243QGJ4_9ACTN</name>
<sequence length="323" mass="36013">MRRRSEPCEGRVRAAPHPKVRAAPRPRARTAPRPHTPATGWRRAMYRRHRTRHLAVGLGAAALTVTLTATTAPHSASTAAQRYGWGDPLPAWSDEFGYGSEADPAVPDSAKWRLAGGGPGKCWPGHSDNGRRCDANTRVIGGVLRMTGEADGNTGWLASRYGQKYGRWEARVRSRATAPDNGRQYHPLLILWPDSNRHPEDGEYDYLENGAPGEQCAEAFLHYPHPEDVPVQQEHARKCGVDLSQWHNVAVEWTPDHLRGFLDGEEWFRFSGGANADRDCIQCAPSMHQTIQLDNFHGDGLQSAVYEVDWARVYDLPDDESVR</sequence>
<protein>
    <recommendedName>
        <fullName evidence="3">GH16 domain-containing protein</fullName>
    </recommendedName>
</protein>
<organism evidence="4 5">
    <name type="scientific">Streptomyces swartbergensis</name>
    <dbReference type="NCBI Taxonomy" id="487165"/>
    <lineage>
        <taxon>Bacteria</taxon>
        <taxon>Bacillati</taxon>
        <taxon>Actinomycetota</taxon>
        <taxon>Actinomycetes</taxon>
        <taxon>Kitasatosporales</taxon>
        <taxon>Streptomycetaceae</taxon>
        <taxon>Streptomyces</taxon>
    </lineage>
</organism>
<dbReference type="InterPro" id="IPR013320">
    <property type="entry name" value="ConA-like_dom_sf"/>
</dbReference>
<dbReference type="CDD" id="cd00413">
    <property type="entry name" value="Glyco_hydrolase_16"/>
    <property type="match status" value="1"/>
</dbReference>
<feature type="domain" description="GH16" evidence="3">
    <location>
        <begin position="82"/>
        <end position="319"/>
    </location>
</feature>
<dbReference type="AlphaFoldDB" id="A0A243QGJ4"/>
<dbReference type="SUPFAM" id="SSF49899">
    <property type="entry name" value="Concanavalin A-like lectins/glucanases"/>
    <property type="match status" value="1"/>
</dbReference>
<evidence type="ECO:0000313" key="5">
    <source>
        <dbReference type="Proteomes" id="UP000195105"/>
    </source>
</evidence>
<evidence type="ECO:0000259" key="3">
    <source>
        <dbReference type="PROSITE" id="PS51762"/>
    </source>
</evidence>
<reference evidence="4 5" key="1">
    <citation type="submission" date="2017-05" db="EMBL/GenBank/DDBJ databases">
        <title>Biotechnological potential of actinobacteria isolated from South African environments.</title>
        <authorList>
            <person name="Le Roes-Hill M."/>
            <person name="Prins A."/>
            <person name="Durrell K.A."/>
        </authorList>
    </citation>
    <scope>NUCLEOTIDE SEQUENCE [LARGE SCALE GENOMIC DNA]</scope>
    <source>
        <strain evidence="4 5">HMC13</strain>
    </source>
</reference>
<dbReference type="GO" id="GO:0004553">
    <property type="term" value="F:hydrolase activity, hydrolyzing O-glycosyl compounds"/>
    <property type="evidence" value="ECO:0007669"/>
    <property type="project" value="InterPro"/>
</dbReference>
<dbReference type="PROSITE" id="PS51762">
    <property type="entry name" value="GH16_2"/>
    <property type="match status" value="1"/>
</dbReference>
<feature type="transmembrane region" description="Helical" evidence="2">
    <location>
        <begin position="53"/>
        <end position="72"/>
    </location>
</feature>
<dbReference type="GO" id="GO:0005975">
    <property type="term" value="P:carbohydrate metabolic process"/>
    <property type="evidence" value="ECO:0007669"/>
    <property type="project" value="InterPro"/>
</dbReference>
<dbReference type="Proteomes" id="UP000195105">
    <property type="component" value="Unassembled WGS sequence"/>
</dbReference>
<evidence type="ECO:0000313" key="4">
    <source>
        <dbReference type="EMBL" id="OUC80774.1"/>
    </source>
</evidence>
<keyword evidence="5" id="KW-1185">Reference proteome</keyword>
<proteinExistence type="predicted"/>
<evidence type="ECO:0000256" key="2">
    <source>
        <dbReference type="SAM" id="Phobius"/>
    </source>
</evidence>
<gene>
    <name evidence="4" type="ORF">CA983_43205</name>
</gene>
<accession>A0A243QGJ4</accession>
<keyword evidence="2" id="KW-0472">Membrane</keyword>
<keyword evidence="2" id="KW-0812">Transmembrane</keyword>
<dbReference type="Gene3D" id="2.60.120.200">
    <property type="match status" value="1"/>
</dbReference>
<dbReference type="InterPro" id="IPR000757">
    <property type="entry name" value="Beta-glucanase-like"/>
</dbReference>
<feature type="region of interest" description="Disordered" evidence="1">
    <location>
        <begin position="1"/>
        <end position="38"/>
    </location>
</feature>
<keyword evidence="2" id="KW-1133">Transmembrane helix</keyword>